<comment type="caution">
    <text evidence="6">The sequence shown here is derived from an EMBL/GenBank/DDBJ whole genome shotgun (WGS) entry which is preliminary data.</text>
</comment>
<dbReference type="Proteomes" id="UP001347796">
    <property type="component" value="Unassembled WGS sequence"/>
</dbReference>
<dbReference type="InterPro" id="IPR019786">
    <property type="entry name" value="Zinc_finger_PHD-type_CS"/>
</dbReference>
<dbReference type="GO" id="GO:0070210">
    <property type="term" value="C:Rpd3L-Expanded complex"/>
    <property type="evidence" value="ECO:0007669"/>
    <property type="project" value="TreeGrafter"/>
</dbReference>
<organism evidence="6 7">
    <name type="scientific">Patella caerulea</name>
    <name type="common">Rayed Mediterranean limpet</name>
    <dbReference type="NCBI Taxonomy" id="87958"/>
    <lineage>
        <taxon>Eukaryota</taxon>
        <taxon>Metazoa</taxon>
        <taxon>Spiralia</taxon>
        <taxon>Lophotrochozoa</taxon>
        <taxon>Mollusca</taxon>
        <taxon>Gastropoda</taxon>
        <taxon>Patellogastropoda</taxon>
        <taxon>Patelloidea</taxon>
        <taxon>Patellidae</taxon>
        <taxon>Patella</taxon>
    </lineage>
</organism>
<dbReference type="InterPro" id="IPR001965">
    <property type="entry name" value="Znf_PHD"/>
</dbReference>
<dbReference type="SUPFAM" id="SSF57903">
    <property type="entry name" value="FYVE/PHD zinc finger"/>
    <property type="match status" value="1"/>
</dbReference>
<feature type="domain" description="BTB" evidence="5">
    <location>
        <begin position="52"/>
        <end position="115"/>
    </location>
</feature>
<dbReference type="Pfam" id="PF00651">
    <property type="entry name" value="BTB"/>
    <property type="match status" value="1"/>
</dbReference>
<evidence type="ECO:0000256" key="2">
    <source>
        <dbReference type="ARBA" id="ARBA00022771"/>
    </source>
</evidence>
<dbReference type="PANTHER" id="PTHR46462">
    <property type="entry name" value="UPSET, ISOFORM A"/>
    <property type="match status" value="1"/>
</dbReference>
<accession>A0AAN8JLL5</accession>
<evidence type="ECO:0000313" key="7">
    <source>
        <dbReference type="Proteomes" id="UP001347796"/>
    </source>
</evidence>
<dbReference type="InterPro" id="IPR000210">
    <property type="entry name" value="BTB/POZ_dom"/>
</dbReference>
<keyword evidence="2" id="KW-0863">Zinc-finger</keyword>
<proteinExistence type="predicted"/>
<dbReference type="GO" id="GO:0008270">
    <property type="term" value="F:zinc ion binding"/>
    <property type="evidence" value="ECO:0007669"/>
    <property type="project" value="UniProtKB-KW"/>
</dbReference>
<dbReference type="GO" id="GO:0006355">
    <property type="term" value="P:regulation of DNA-templated transcription"/>
    <property type="evidence" value="ECO:0007669"/>
    <property type="project" value="TreeGrafter"/>
</dbReference>
<dbReference type="Gene3D" id="3.30.40.10">
    <property type="entry name" value="Zinc/RING finger domain, C3HC4 (zinc finger)"/>
    <property type="match status" value="1"/>
</dbReference>
<dbReference type="InterPro" id="IPR013083">
    <property type="entry name" value="Znf_RING/FYVE/PHD"/>
</dbReference>
<evidence type="ECO:0000256" key="4">
    <source>
        <dbReference type="ARBA" id="ARBA00022853"/>
    </source>
</evidence>
<dbReference type="Pfam" id="PF20826">
    <property type="entry name" value="PHD_5"/>
    <property type="match status" value="1"/>
</dbReference>
<sequence length="339" mass="38918">MLNIRCQKAFTATDTRINYETAKCVCKDLNGDTFISNLLTVIANLFNRTEYSDLKILLNGNRTLYGHKVILLAQSDDWDGVDLNHGEQLNLTNIKYEVAYAMIKWVYTQEIHAEKDIPFLLQLLQESINYKLLALNNRCQKELIKLVNLENFQGLYETAETMSAHLLKDHCSNLISGQQEESLAGLSPVQFISVQVKSATESQHKSKPIVLSAKDNFIRCICEYKHEDGYMICCDLCCVWQHMNCMGIDRGDIPDVYYCEQCQIRPVDVQQAKLLQAENLNVSSDQDSDVTVTDELSLISFVDQKNYVVNTERKENMAQHKNIELQTKVSYHMFLYKSI</sequence>
<keyword evidence="1" id="KW-0479">Metal-binding</keyword>
<dbReference type="SMART" id="SM00249">
    <property type="entry name" value="PHD"/>
    <property type="match status" value="1"/>
</dbReference>
<dbReference type="PROSITE" id="PS50097">
    <property type="entry name" value="BTB"/>
    <property type="match status" value="1"/>
</dbReference>
<dbReference type="GO" id="GO:0006325">
    <property type="term" value="P:chromatin organization"/>
    <property type="evidence" value="ECO:0007669"/>
    <property type="project" value="UniProtKB-KW"/>
</dbReference>
<dbReference type="PROSITE" id="PS01359">
    <property type="entry name" value="ZF_PHD_1"/>
    <property type="match status" value="1"/>
</dbReference>
<dbReference type="SUPFAM" id="SSF54695">
    <property type="entry name" value="POZ domain"/>
    <property type="match status" value="1"/>
</dbReference>
<dbReference type="InterPro" id="IPR011333">
    <property type="entry name" value="SKP1/BTB/POZ_sf"/>
</dbReference>
<keyword evidence="4" id="KW-0156">Chromatin regulator</keyword>
<gene>
    <name evidence="6" type="ORF">SNE40_014699</name>
</gene>
<evidence type="ECO:0000256" key="3">
    <source>
        <dbReference type="ARBA" id="ARBA00022833"/>
    </source>
</evidence>
<dbReference type="Gene3D" id="3.30.710.10">
    <property type="entry name" value="Potassium Channel Kv1.1, Chain A"/>
    <property type="match status" value="1"/>
</dbReference>
<dbReference type="EMBL" id="JAZGQO010000010">
    <property type="protein sequence ID" value="KAK6176408.1"/>
    <property type="molecule type" value="Genomic_DNA"/>
</dbReference>
<reference evidence="6 7" key="1">
    <citation type="submission" date="2024-01" db="EMBL/GenBank/DDBJ databases">
        <title>The genome of the rayed Mediterranean limpet Patella caerulea (Linnaeus, 1758).</title>
        <authorList>
            <person name="Anh-Thu Weber A."/>
            <person name="Halstead-Nussloch G."/>
        </authorList>
    </citation>
    <scope>NUCLEOTIDE SEQUENCE [LARGE SCALE GENOMIC DNA]</scope>
    <source>
        <strain evidence="6">AATW-2023a</strain>
        <tissue evidence="6">Whole specimen</tissue>
    </source>
</reference>
<evidence type="ECO:0000256" key="1">
    <source>
        <dbReference type="ARBA" id="ARBA00022723"/>
    </source>
</evidence>
<keyword evidence="7" id="KW-1185">Reference proteome</keyword>
<dbReference type="GO" id="GO:0034967">
    <property type="term" value="C:Set3 complex"/>
    <property type="evidence" value="ECO:0007669"/>
    <property type="project" value="TreeGrafter"/>
</dbReference>
<dbReference type="PANTHER" id="PTHR46462:SF3">
    <property type="entry name" value="UPSET, ISOFORM A"/>
    <property type="match status" value="1"/>
</dbReference>
<dbReference type="CDD" id="cd15550">
    <property type="entry name" value="PHD_MLL5"/>
    <property type="match status" value="1"/>
</dbReference>
<dbReference type="AlphaFoldDB" id="A0AAN8JLL5"/>
<evidence type="ECO:0000313" key="6">
    <source>
        <dbReference type="EMBL" id="KAK6176408.1"/>
    </source>
</evidence>
<name>A0AAN8JLL5_PATCE</name>
<protein>
    <recommendedName>
        <fullName evidence="5">BTB domain-containing protein</fullName>
    </recommendedName>
</protein>
<keyword evidence="3" id="KW-0862">Zinc</keyword>
<evidence type="ECO:0000259" key="5">
    <source>
        <dbReference type="PROSITE" id="PS50097"/>
    </source>
</evidence>
<dbReference type="InterPro" id="IPR011011">
    <property type="entry name" value="Znf_FYVE_PHD"/>
</dbReference>